<dbReference type="RefSeq" id="WP_106340611.1">
    <property type="nucleotide sequence ID" value="NZ_PVZS01000050.1"/>
</dbReference>
<reference evidence="3" key="1">
    <citation type="submission" date="2018-03" db="EMBL/GenBank/DDBJ databases">
        <authorList>
            <person name="Sun L."/>
            <person name="Liu H."/>
            <person name="Chen W."/>
            <person name="Huang K."/>
            <person name="Liu W."/>
            <person name="Gao X."/>
        </authorList>
    </citation>
    <scope>NUCLEOTIDE SEQUENCE [LARGE SCALE GENOMIC DNA]</scope>
    <source>
        <strain evidence="3">SH9</strain>
    </source>
</reference>
<comment type="caution">
    <text evidence="2">The sequence shown here is derived from an EMBL/GenBank/DDBJ whole genome shotgun (WGS) entry which is preliminary data.</text>
</comment>
<keyword evidence="1" id="KW-0732">Signal</keyword>
<dbReference type="EMBL" id="PVZS01000050">
    <property type="protein sequence ID" value="PSC02543.1"/>
    <property type="molecule type" value="Genomic_DNA"/>
</dbReference>
<evidence type="ECO:0000313" key="2">
    <source>
        <dbReference type="EMBL" id="PSC02543.1"/>
    </source>
</evidence>
<organism evidence="2 3">
    <name type="scientific">Alsobacter soli</name>
    <dbReference type="NCBI Taxonomy" id="2109933"/>
    <lineage>
        <taxon>Bacteria</taxon>
        <taxon>Pseudomonadati</taxon>
        <taxon>Pseudomonadota</taxon>
        <taxon>Alphaproteobacteria</taxon>
        <taxon>Hyphomicrobiales</taxon>
        <taxon>Alsobacteraceae</taxon>
        <taxon>Alsobacter</taxon>
    </lineage>
</organism>
<evidence type="ECO:0000313" key="3">
    <source>
        <dbReference type="Proteomes" id="UP000239772"/>
    </source>
</evidence>
<evidence type="ECO:0008006" key="4">
    <source>
        <dbReference type="Google" id="ProtNLM"/>
    </source>
</evidence>
<name>A0A2T1HLL7_9HYPH</name>
<dbReference type="AlphaFoldDB" id="A0A2T1HLL7"/>
<proteinExistence type="predicted"/>
<protein>
    <recommendedName>
        <fullName evidence="4">Spore coat protein U domain-containing protein</fullName>
    </recommendedName>
</protein>
<sequence>MRNVKFFAAPAVIAFMALATSVNAQAFTFTNANPSISVTASASGPTAACTWGTAATAAVGALGSFQKAGDTVAAAKGIAVNQPFTCTGANATVTVTASSANGGKLQSGTTGAYWTLAYEVYPGSTTATGTPLTLTTAGVAFPGTISATSGVGTNATFYVNVKAGTALQAVGAPANIATGATVNFTDTITLSATYN</sequence>
<evidence type="ECO:0000256" key="1">
    <source>
        <dbReference type="SAM" id="SignalP"/>
    </source>
</evidence>
<accession>A0A2T1HLL7</accession>
<dbReference type="Proteomes" id="UP000239772">
    <property type="component" value="Unassembled WGS sequence"/>
</dbReference>
<gene>
    <name evidence="2" type="ORF">SLNSH_23510</name>
</gene>
<keyword evidence="3" id="KW-1185">Reference proteome</keyword>
<feature type="signal peptide" evidence="1">
    <location>
        <begin position="1"/>
        <end position="26"/>
    </location>
</feature>
<feature type="chain" id="PRO_5015712033" description="Spore coat protein U domain-containing protein" evidence="1">
    <location>
        <begin position="27"/>
        <end position="195"/>
    </location>
</feature>